<evidence type="ECO:0000313" key="3">
    <source>
        <dbReference type="EMBL" id="VDD79674.1"/>
    </source>
</evidence>
<dbReference type="Proteomes" id="UP000267029">
    <property type="component" value="Unassembled WGS sequence"/>
</dbReference>
<feature type="compositionally biased region" description="Acidic residues" evidence="1">
    <location>
        <begin position="41"/>
        <end position="59"/>
    </location>
</feature>
<evidence type="ECO:0000313" key="5">
    <source>
        <dbReference type="WBParaSite" id="MCU_000765-RA"/>
    </source>
</evidence>
<feature type="domain" description="DUF5740" evidence="2">
    <location>
        <begin position="122"/>
        <end position="265"/>
    </location>
</feature>
<evidence type="ECO:0000259" key="2">
    <source>
        <dbReference type="Pfam" id="PF19011"/>
    </source>
</evidence>
<dbReference type="OrthoDB" id="6275689at2759"/>
<dbReference type="InterPro" id="IPR043801">
    <property type="entry name" value="DUF5740"/>
</dbReference>
<protein>
    <submittedName>
        <fullName evidence="5">DUF5740 domain-containing protein</fullName>
    </submittedName>
</protein>
<feature type="compositionally biased region" description="Low complexity" evidence="1">
    <location>
        <begin position="285"/>
        <end position="306"/>
    </location>
</feature>
<dbReference type="AlphaFoldDB" id="A0A0R3UF40"/>
<dbReference type="EMBL" id="UXSR01005206">
    <property type="protein sequence ID" value="VDD79674.1"/>
    <property type="molecule type" value="Genomic_DNA"/>
</dbReference>
<proteinExistence type="predicted"/>
<organism evidence="5">
    <name type="scientific">Mesocestoides corti</name>
    <name type="common">Flatworm</name>
    <dbReference type="NCBI Taxonomy" id="53468"/>
    <lineage>
        <taxon>Eukaryota</taxon>
        <taxon>Metazoa</taxon>
        <taxon>Spiralia</taxon>
        <taxon>Lophotrochozoa</taxon>
        <taxon>Platyhelminthes</taxon>
        <taxon>Cestoda</taxon>
        <taxon>Eucestoda</taxon>
        <taxon>Cyclophyllidea</taxon>
        <taxon>Mesocestoididae</taxon>
        <taxon>Mesocestoides</taxon>
    </lineage>
</organism>
<evidence type="ECO:0000313" key="4">
    <source>
        <dbReference type="Proteomes" id="UP000267029"/>
    </source>
</evidence>
<dbReference type="WBParaSite" id="MCU_000765-RA">
    <property type="protein sequence ID" value="MCU_000765-RA"/>
    <property type="gene ID" value="MCU_000765"/>
</dbReference>
<sequence>MSQEGRKDSGASQGSGKVDNSKVETTAEPPVEPTAEPTAEPTEEPAQELQEVEAPEDESNINPRESKADADATGQEAADQASKGESEGEEDNEESDLRSIEASAPAPTPQFDEGFDGEPHPMDTNDLESALDAALSHLESMSTVEFLQTIANNADIHEQAVMSAKSIAKEFVSKAADLAEAMQLILLYDQLMLKKLNLTTAYDFGVKPKTDDETRAVMIDRAQRMLQLGQRQYDISHQISESAKPLIDYRFEACDDFNAVQEKIANMREEEKKRAVRLAQEEAEALAQKAAQDEAQQAEGEGEASAPPNADAAPEQPSAEAANPTPGE</sequence>
<reference evidence="3 4" key="1">
    <citation type="submission" date="2018-10" db="EMBL/GenBank/DDBJ databases">
        <authorList>
            <consortium name="Pathogen Informatics"/>
        </authorList>
    </citation>
    <scope>NUCLEOTIDE SEQUENCE [LARGE SCALE GENOMIC DNA]</scope>
</reference>
<feature type="region of interest" description="Disordered" evidence="1">
    <location>
        <begin position="275"/>
        <end position="328"/>
    </location>
</feature>
<feature type="compositionally biased region" description="Low complexity" evidence="1">
    <location>
        <begin position="23"/>
        <end position="40"/>
    </location>
</feature>
<evidence type="ECO:0000256" key="1">
    <source>
        <dbReference type="SAM" id="MobiDB-lite"/>
    </source>
</evidence>
<name>A0A0R3UF40_MESCO</name>
<dbReference type="Pfam" id="PF19011">
    <property type="entry name" value="DUF5740"/>
    <property type="match status" value="1"/>
</dbReference>
<reference evidence="5" key="2">
    <citation type="submission" date="2019-11" db="UniProtKB">
        <authorList>
            <consortium name="WormBaseParasite"/>
        </authorList>
    </citation>
    <scope>IDENTIFICATION</scope>
</reference>
<keyword evidence="4" id="KW-1185">Reference proteome</keyword>
<gene>
    <name evidence="3" type="ORF">MCOS_LOCUS5677</name>
</gene>
<feature type="region of interest" description="Disordered" evidence="1">
    <location>
        <begin position="1"/>
        <end position="126"/>
    </location>
</feature>
<accession>A0A0R3UF40</accession>